<protein>
    <submittedName>
        <fullName evidence="1">Uncharacterized protein</fullName>
    </submittedName>
</protein>
<sequence length="83" mass="9315">MGTCSEIRLRNVASLVTAVLYLDFDFGDGDEWQKESSCLKQLLHSVARVENLELVRVHTGTERMAASTINFEQLALPGICRFL</sequence>
<evidence type="ECO:0000313" key="2">
    <source>
        <dbReference type="Proteomes" id="UP001291623"/>
    </source>
</evidence>
<dbReference type="AlphaFoldDB" id="A0AAE1V5L0"/>
<evidence type="ECO:0000313" key="1">
    <source>
        <dbReference type="EMBL" id="KAK4349419.1"/>
    </source>
</evidence>
<organism evidence="1 2">
    <name type="scientific">Anisodus tanguticus</name>
    <dbReference type="NCBI Taxonomy" id="243964"/>
    <lineage>
        <taxon>Eukaryota</taxon>
        <taxon>Viridiplantae</taxon>
        <taxon>Streptophyta</taxon>
        <taxon>Embryophyta</taxon>
        <taxon>Tracheophyta</taxon>
        <taxon>Spermatophyta</taxon>
        <taxon>Magnoliopsida</taxon>
        <taxon>eudicotyledons</taxon>
        <taxon>Gunneridae</taxon>
        <taxon>Pentapetalae</taxon>
        <taxon>asterids</taxon>
        <taxon>lamiids</taxon>
        <taxon>Solanales</taxon>
        <taxon>Solanaceae</taxon>
        <taxon>Solanoideae</taxon>
        <taxon>Hyoscyameae</taxon>
        <taxon>Anisodus</taxon>
    </lineage>
</organism>
<keyword evidence="2" id="KW-1185">Reference proteome</keyword>
<comment type="caution">
    <text evidence="1">The sequence shown here is derived from an EMBL/GenBank/DDBJ whole genome shotgun (WGS) entry which is preliminary data.</text>
</comment>
<gene>
    <name evidence="1" type="ORF">RND71_032174</name>
</gene>
<proteinExistence type="predicted"/>
<dbReference type="Proteomes" id="UP001291623">
    <property type="component" value="Unassembled WGS sequence"/>
</dbReference>
<dbReference type="EMBL" id="JAVYJV010000017">
    <property type="protein sequence ID" value="KAK4349419.1"/>
    <property type="molecule type" value="Genomic_DNA"/>
</dbReference>
<reference evidence="1" key="1">
    <citation type="submission" date="2023-12" db="EMBL/GenBank/DDBJ databases">
        <title>Genome assembly of Anisodus tanguticus.</title>
        <authorList>
            <person name="Wang Y.-J."/>
        </authorList>
    </citation>
    <scope>NUCLEOTIDE SEQUENCE</scope>
    <source>
        <strain evidence="1">KB-2021</strain>
        <tissue evidence="1">Leaf</tissue>
    </source>
</reference>
<name>A0AAE1V5L0_9SOLA</name>
<accession>A0AAE1V5L0</accession>